<dbReference type="GO" id="GO:0000906">
    <property type="term" value="F:6,7-dimethyl-8-ribityllumazine synthase activity"/>
    <property type="evidence" value="ECO:0007669"/>
    <property type="project" value="UniProtKB-EC"/>
</dbReference>
<dbReference type="PANTHER" id="PTHR21058:SF0">
    <property type="entry name" value="6,7-DIMETHYL-8-RIBITYLLUMAZINE SYNTHASE"/>
    <property type="match status" value="1"/>
</dbReference>
<sequence length="120" mass="13194">MVKAARKVLSGHKVEEVRVPGTFEVPLAVKRALQKKPDAVLALGLVWQGETAHAGLILKSATEALMRLMMATDVPILHHLVEVKTERQARERCLGKLNRGREAAEAALRMWKLKGVGRVG</sequence>
<evidence type="ECO:0000256" key="1">
    <source>
        <dbReference type="ARBA" id="ARBA00004917"/>
    </source>
</evidence>
<dbReference type="EMBL" id="LIDM01000256">
    <property type="protein sequence ID" value="KRP31749.1"/>
    <property type="molecule type" value="Genomic_DNA"/>
</dbReference>
<evidence type="ECO:0000256" key="3">
    <source>
        <dbReference type="ARBA" id="ARBA00012664"/>
    </source>
</evidence>
<gene>
    <name evidence="7" type="ORF">ABS32_06170</name>
</gene>
<dbReference type="PANTHER" id="PTHR21058">
    <property type="entry name" value="6,7-DIMETHYL-8-RIBITYLLUMAZINE SYNTHASE DMRL SYNTHASE LUMAZINE SYNTHASE"/>
    <property type="match status" value="1"/>
</dbReference>
<dbReference type="GO" id="GO:0009231">
    <property type="term" value="P:riboflavin biosynthetic process"/>
    <property type="evidence" value="ECO:0007669"/>
    <property type="project" value="UniProtKB-UniPathway"/>
</dbReference>
<dbReference type="GO" id="GO:0009349">
    <property type="term" value="C:riboflavin synthase complex"/>
    <property type="evidence" value="ECO:0007669"/>
    <property type="project" value="InterPro"/>
</dbReference>
<dbReference type="EC" id="2.5.1.78" evidence="3"/>
<dbReference type="GO" id="GO:0005829">
    <property type="term" value="C:cytosol"/>
    <property type="evidence" value="ECO:0007669"/>
    <property type="project" value="TreeGrafter"/>
</dbReference>
<evidence type="ECO:0000256" key="2">
    <source>
        <dbReference type="ARBA" id="ARBA00007424"/>
    </source>
</evidence>
<dbReference type="InterPro" id="IPR034964">
    <property type="entry name" value="LS"/>
</dbReference>
<organism evidence="7 8">
    <name type="scientific">Verrucomicrobia subdivision 6 bacterium BACL9 MAG-120820-bin42</name>
    <dbReference type="NCBI Taxonomy" id="1655634"/>
    <lineage>
        <taxon>Bacteria</taxon>
        <taxon>Pseudomonadati</taxon>
        <taxon>Verrucomicrobiota</taxon>
        <taxon>Verrucomicrobiia</taxon>
        <taxon>Verrucomicrobiales</taxon>
        <taxon>Verrucomicrobia subdivision 6</taxon>
    </lineage>
</organism>
<dbReference type="UniPathway" id="UPA00275">
    <property type="reaction ID" value="UER00404"/>
</dbReference>
<comment type="similarity">
    <text evidence="2">Belongs to the DMRL synthase family.</text>
</comment>
<evidence type="ECO:0000313" key="7">
    <source>
        <dbReference type="EMBL" id="KRP31749.1"/>
    </source>
</evidence>
<name>A0A0R2X6M3_9BACT</name>
<dbReference type="InterPro" id="IPR002180">
    <property type="entry name" value="LS/RS"/>
</dbReference>
<comment type="caution">
    <text evidence="7">The sequence shown here is derived from an EMBL/GenBank/DDBJ whole genome shotgun (WGS) entry which is preliminary data.</text>
</comment>
<evidence type="ECO:0000256" key="5">
    <source>
        <dbReference type="ARBA" id="ARBA00022679"/>
    </source>
</evidence>
<evidence type="ECO:0000256" key="4">
    <source>
        <dbReference type="ARBA" id="ARBA00022619"/>
    </source>
</evidence>
<reference evidence="7 8" key="1">
    <citation type="submission" date="2015-10" db="EMBL/GenBank/DDBJ databases">
        <title>Metagenome-Assembled Genomes uncover a global brackish microbiome.</title>
        <authorList>
            <person name="Hugerth L.W."/>
            <person name="Larsson J."/>
            <person name="Alneberg J."/>
            <person name="Lindh M.V."/>
            <person name="Legrand C."/>
            <person name="Pinhassi J."/>
            <person name="Andersson A.F."/>
        </authorList>
    </citation>
    <scope>NUCLEOTIDE SEQUENCE [LARGE SCALE GENOMIC DNA]</scope>
    <source>
        <strain evidence="7">BACL9 MAG-120820-bin42</strain>
    </source>
</reference>
<dbReference type="AlphaFoldDB" id="A0A0R2X6M3"/>
<keyword evidence="4" id="KW-0686">Riboflavin biosynthesis</keyword>
<proteinExistence type="inferred from homology"/>
<dbReference type="Pfam" id="PF00885">
    <property type="entry name" value="DMRL_synthase"/>
    <property type="match status" value="1"/>
</dbReference>
<evidence type="ECO:0000256" key="6">
    <source>
        <dbReference type="ARBA" id="ARBA00048785"/>
    </source>
</evidence>
<dbReference type="InterPro" id="IPR036467">
    <property type="entry name" value="LS/RS_sf"/>
</dbReference>
<comment type="pathway">
    <text evidence="1">Cofactor biosynthesis; riboflavin biosynthesis; riboflavin from 2-hydroxy-3-oxobutyl phosphate and 5-amino-6-(D-ribitylamino)uracil: step 1/2.</text>
</comment>
<dbReference type="Proteomes" id="UP000051557">
    <property type="component" value="Unassembled WGS sequence"/>
</dbReference>
<comment type="catalytic activity">
    <reaction evidence="6">
        <text>(2S)-2-hydroxy-3-oxobutyl phosphate + 5-amino-6-(D-ribitylamino)uracil = 6,7-dimethyl-8-(1-D-ribityl)lumazine + phosphate + 2 H2O + H(+)</text>
        <dbReference type="Rhea" id="RHEA:26152"/>
        <dbReference type="ChEBI" id="CHEBI:15377"/>
        <dbReference type="ChEBI" id="CHEBI:15378"/>
        <dbReference type="ChEBI" id="CHEBI:15934"/>
        <dbReference type="ChEBI" id="CHEBI:43474"/>
        <dbReference type="ChEBI" id="CHEBI:58201"/>
        <dbReference type="ChEBI" id="CHEBI:58830"/>
        <dbReference type="EC" id="2.5.1.78"/>
    </reaction>
</comment>
<dbReference type="Gene3D" id="3.40.50.960">
    <property type="entry name" value="Lumazine/riboflavin synthase"/>
    <property type="match status" value="1"/>
</dbReference>
<keyword evidence="5" id="KW-0808">Transferase</keyword>
<evidence type="ECO:0000313" key="8">
    <source>
        <dbReference type="Proteomes" id="UP000051557"/>
    </source>
</evidence>
<dbReference type="SUPFAM" id="SSF52121">
    <property type="entry name" value="Lumazine synthase"/>
    <property type="match status" value="1"/>
</dbReference>
<protein>
    <recommendedName>
        <fullName evidence="3">6,7-dimethyl-8-ribityllumazine synthase</fullName>
        <ecNumber evidence="3">2.5.1.78</ecNumber>
    </recommendedName>
</protein>
<accession>A0A0R2X6M3</accession>